<keyword evidence="4" id="KW-1185">Reference proteome</keyword>
<evidence type="ECO:0000313" key="3">
    <source>
        <dbReference type="EMBL" id="KAK7239157.1"/>
    </source>
</evidence>
<dbReference type="Pfam" id="PF08557">
    <property type="entry name" value="Lipid_DES"/>
    <property type="match status" value="1"/>
</dbReference>
<organism evidence="3 4">
    <name type="scientific">Aureococcus anophagefferens</name>
    <name type="common">Harmful bloom alga</name>
    <dbReference type="NCBI Taxonomy" id="44056"/>
    <lineage>
        <taxon>Eukaryota</taxon>
        <taxon>Sar</taxon>
        <taxon>Stramenopiles</taxon>
        <taxon>Ochrophyta</taxon>
        <taxon>Pelagophyceae</taxon>
        <taxon>Pelagomonadales</taxon>
        <taxon>Pelagomonadaceae</taxon>
        <taxon>Aureococcus</taxon>
    </lineage>
</organism>
<proteinExistence type="predicted"/>
<dbReference type="InterPro" id="IPR013866">
    <property type="entry name" value="Sphingolipid_d4-desaturase_N"/>
</dbReference>
<gene>
    <name evidence="3" type="ORF">SO694_00027394</name>
</gene>
<reference evidence="3 4" key="1">
    <citation type="submission" date="2024-03" db="EMBL/GenBank/DDBJ databases">
        <title>Aureococcus anophagefferens CCMP1851 and Kratosvirus quantuckense: Draft genome of a second virus-susceptible host strain in the model system.</title>
        <authorList>
            <person name="Chase E."/>
            <person name="Truchon A.R."/>
            <person name="Schepens W."/>
            <person name="Wilhelm S.W."/>
        </authorList>
    </citation>
    <scope>NUCLEOTIDE SEQUENCE [LARGE SCALE GENOMIC DNA]</scope>
    <source>
        <strain evidence="3 4">CCMP1851</strain>
    </source>
</reference>
<evidence type="ECO:0000313" key="4">
    <source>
        <dbReference type="Proteomes" id="UP001363151"/>
    </source>
</evidence>
<dbReference type="PANTHER" id="PTHR12879:SF8">
    <property type="entry name" value="SPHINGOLIPID DELTA(4)-DESATURASE DES1"/>
    <property type="match status" value="1"/>
</dbReference>
<name>A0ABR1FV62_AURAN</name>
<dbReference type="Pfam" id="PF00487">
    <property type="entry name" value="FA_desaturase"/>
    <property type="match status" value="1"/>
</dbReference>
<sequence length="530" mass="58102">MGVGLKELRDAVFAKPAEATPRVLELTRKQHWCVPDARRLAGRALSAGGMVLELEKQLEEFEEIKGTYPYICIVERRASMRRVFDEAVAEAVTLEHEVRRPSVSEWHSRRRAAILKAHPEVAKLHGETAWSPVACVGVCLVHAAVAIHLLAPGAGGVDARYALRVFLLAGTVGAQCAFGAQALNHELSHAKTWAVAGPCALLASSLTTFPWFSYYFAGGHERHHAHVGTPRDADADALFWLWERSPAHANDVYGDDGDDELEEAAVVTDESSDDDTRRPAARAVRVEDAAAARRRRLVAVADSANRKETCFWLFDALCSAAAMAAVGRRCASPAHGWGAFAYFALSAANSVGFLAHPCIGFWLFQHACATDLDERSSMAAAYRAAKGCEIPNFKGSYLGRFPLAAYAAPTLAPRAKKDDDAYGALDDMQPTLSYAGSDLWHWLTFQELRHLEHHDFPGIPWTRLAALAKAAPEFYAPTHVYHVPSIATLLATWLKGKREKFDFACRKRLVARARDRAVELSVAHVAPAKH</sequence>
<dbReference type="EMBL" id="JBBJCI010000226">
    <property type="protein sequence ID" value="KAK7239157.1"/>
    <property type="molecule type" value="Genomic_DNA"/>
</dbReference>
<comment type="caution">
    <text evidence="3">The sequence shown here is derived from an EMBL/GenBank/DDBJ whole genome shotgun (WGS) entry which is preliminary data.</text>
</comment>
<feature type="domain" description="Fatty acid desaturase" evidence="1">
    <location>
        <begin position="166"/>
        <end position="481"/>
    </location>
</feature>
<dbReference type="PANTHER" id="PTHR12879">
    <property type="entry name" value="SPHINGOLIPID DELTA 4 DESATURASE/C-4 HYDROXYLASE PROTEIN DES2"/>
    <property type="match status" value="1"/>
</dbReference>
<dbReference type="Proteomes" id="UP001363151">
    <property type="component" value="Unassembled WGS sequence"/>
</dbReference>
<evidence type="ECO:0000259" key="1">
    <source>
        <dbReference type="Pfam" id="PF00487"/>
    </source>
</evidence>
<dbReference type="InterPro" id="IPR005804">
    <property type="entry name" value="FA_desaturase_dom"/>
</dbReference>
<accession>A0ABR1FV62</accession>
<evidence type="ECO:0000259" key="2">
    <source>
        <dbReference type="Pfam" id="PF08557"/>
    </source>
</evidence>
<feature type="domain" description="Sphingolipid delta4-desaturase N-terminal" evidence="2">
    <location>
        <begin position="105"/>
        <end position="126"/>
    </location>
</feature>
<protein>
    <submittedName>
        <fullName evidence="3">Fatty acid desaturase</fullName>
    </submittedName>
</protein>